<protein>
    <submittedName>
        <fullName evidence="7">NlpC/P60 family protein</fullName>
    </submittedName>
</protein>
<dbReference type="SUPFAM" id="SSF54001">
    <property type="entry name" value="Cysteine proteinases"/>
    <property type="match status" value="1"/>
</dbReference>
<dbReference type="GO" id="GO:0008234">
    <property type="term" value="F:cysteine-type peptidase activity"/>
    <property type="evidence" value="ECO:0007669"/>
    <property type="project" value="UniProtKB-KW"/>
</dbReference>
<proteinExistence type="inferred from homology"/>
<dbReference type="STRING" id="596324.TREVI0001_2447"/>
<evidence type="ECO:0000256" key="1">
    <source>
        <dbReference type="ARBA" id="ARBA00007074"/>
    </source>
</evidence>
<feature type="signal peptide" evidence="5">
    <location>
        <begin position="1"/>
        <end position="24"/>
    </location>
</feature>
<dbReference type="Gene3D" id="3.90.1720.10">
    <property type="entry name" value="endopeptidase domain like (from Nostoc punctiforme)"/>
    <property type="match status" value="1"/>
</dbReference>
<dbReference type="Pfam" id="PF00877">
    <property type="entry name" value="NLPC_P60"/>
    <property type="match status" value="1"/>
</dbReference>
<sequence length="190" mass="20971">MIWKDIRSFFFRLFLVLSAAALSAAPSPKDSQRIAFVNNALNYLGTPYRYGGRSAKGMDCSGLVCRNGAEVLKLQMPRRSDAIAEYSKRITDEEIQPGDLLFFNTAGGISHVGIYLGAGKFIHSASDGPRTGVIVSSIQESYWKKTYRFAGSIMKPEDIFLAESSVPFFSRTTENCPIHPDIRTNAPSAF</sequence>
<evidence type="ECO:0000256" key="2">
    <source>
        <dbReference type="ARBA" id="ARBA00022670"/>
    </source>
</evidence>
<comment type="similarity">
    <text evidence="1">Belongs to the peptidase C40 family.</text>
</comment>
<feature type="domain" description="NlpC/P60" evidence="6">
    <location>
        <begin position="30"/>
        <end position="154"/>
    </location>
</feature>
<evidence type="ECO:0000259" key="6">
    <source>
        <dbReference type="PROSITE" id="PS51935"/>
    </source>
</evidence>
<dbReference type="EMBL" id="ACYH01000054">
    <property type="protein sequence ID" value="EEV19518.1"/>
    <property type="molecule type" value="Genomic_DNA"/>
</dbReference>
<dbReference type="InterPro" id="IPR051202">
    <property type="entry name" value="Peptidase_C40"/>
</dbReference>
<gene>
    <name evidence="7" type="ORF">TREVI0001_2447</name>
</gene>
<comment type="caution">
    <text evidence="7">The sequence shown here is derived from an EMBL/GenBank/DDBJ whole genome shotgun (WGS) entry which is preliminary data.</text>
</comment>
<dbReference type="AlphaFoldDB" id="C8PSQ7"/>
<feature type="chain" id="PRO_5002990117" evidence="5">
    <location>
        <begin position="25"/>
        <end position="190"/>
    </location>
</feature>
<evidence type="ECO:0000256" key="5">
    <source>
        <dbReference type="SAM" id="SignalP"/>
    </source>
</evidence>
<accession>C8PSQ7</accession>
<evidence type="ECO:0000313" key="8">
    <source>
        <dbReference type="Proteomes" id="UP000004509"/>
    </source>
</evidence>
<dbReference type="GO" id="GO:0006508">
    <property type="term" value="P:proteolysis"/>
    <property type="evidence" value="ECO:0007669"/>
    <property type="project" value="UniProtKB-KW"/>
</dbReference>
<keyword evidence="4" id="KW-0788">Thiol protease</keyword>
<reference evidence="7 8" key="1">
    <citation type="submission" date="2009-07" db="EMBL/GenBank/DDBJ databases">
        <authorList>
            <person name="Madupu R."/>
            <person name="Sebastian Y."/>
            <person name="Durkin A.S."/>
            <person name="Torralba M."/>
            <person name="Methe B."/>
            <person name="Sutton G.G."/>
            <person name="Strausberg R.L."/>
            <person name="Nelson K.E."/>
        </authorList>
    </citation>
    <scope>NUCLEOTIDE SEQUENCE [LARGE SCALE GENOMIC DNA]</scope>
    <source>
        <strain evidence="7 8">ATCC 35580</strain>
    </source>
</reference>
<dbReference type="Proteomes" id="UP000004509">
    <property type="component" value="Unassembled WGS sequence"/>
</dbReference>
<dbReference type="PANTHER" id="PTHR47053:SF1">
    <property type="entry name" value="MUREIN DD-ENDOPEPTIDASE MEPH-RELATED"/>
    <property type="match status" value="1"/>
</dbReference>
<dbReference type="eggNOG" id="COG0791">
    <property type="taxonomic scope" value="Bacteria"/>
</dbReference>
<evidence type="ECO:0000313" key="7">
    <source>
        <dbReference type="EMBL" id="EEV19518.1"/>
    </source>
</evidence>
<keyword evidence="2" id="KW-0645">Protease</keyword>
<evidence type="ECO:0000256" key="4">
    <source>
        <dbReference type="ARBA" id="ARBA00022807"/>
    </source>
</evidence>
<dbReference type="OrthoDB" id="9813368at2"/>
<keyword evidence="3" id="KW-0378">Hydrolase</keyword>
<dbReference type="InterPro" id="IPR038765">
    <property type="entry name" value="Papain-like_cys_pep_sf"/>
</dbReference>
<keyword evidence="5" id="KW-0732">Signal</keyword>
<organism evidence="7 8">
    <name type="scientific">Treponema vincentii ATCC 35580</name>
    <dbReference type="NCBI Taxonomy" id="596324"/>
    <lineage>
        <taxon>Bacteria</taxon>
        <taxon>Pseudomonadati</taxon>
        <taxon>Spirochaetota</taxon>
        <taxon>Spirochaetia</taxon>
        <taxon>Spirochaetales</taxon>
        <taxon>Treponemataceae</taxon>
        <taxon>Treponema</taxon>
    </lineage>
</organism>
<dbReference type="PROSITE" id="PS51935">
    <property type="entry name" value="NLPC_P60"/>
    <property type="match status" value="1"/>
</dbReference>
<evidence type="ECO:0000256" key="3">
    <source>
        <dbReference type="ARBA" id="ARBA00022801"/>
    </source>
</evidence>
<dbReference type="RefSeq" id="WP_006189633.1">
    <property type="nucleotide sequence ID" value="NZ_ACYH01000054.1"/>
</dbReference>
<dbReference type="InterPro" id="IPR000064">
    <property type="entry name" value="NLP_P60_dom"/>
</dbReference>
<dbReference type="PANTHER" id="PTHR47053">
    <property type="entry name" value="MUREIN DD-ENDOPEPTIDASE MEPH-RELATED"/>
    <property type="match status" value="1"/>
</dbReference>
<name>C8PSQ7_9SPIR</name>